<comment type="caution">
    <text evidence="1">The sequence shown here is derived from an EMBL/GenBank/DDBJ whole genome shotgun (WGS) entry which is preliminary data.</text>
</comment>
<gene>
    <name evidence="1" type="ORF">I2I01_17775</name>
</gene>
<dbReference type="RefSeq" id="WP_196287849.1">
    <property type="nucleotide sequence ID" value="NZ_JADQDP010000004.1"/>
</dbReference>
<dbReference type="AlphaFoldDB" id="A0A931BJM9"/>
<evidence type="ECO:0000313" key="1">
    <source>
        <dbReference type="EMBL" id="MBF9143498.1"/>
    </source>
</evidence>
<accession>A0A931BJM9</accession>
<dbReference type="Proteomes" id="UP000645610">
    <property type="component" value="Unassembled WGS sequence"/>
</dbReference>
<evidence type="ECO:0000313" key="2">
    <source>
        <dbReference type="Proteomes" id="UP000645610"/>
    </source>
</evidence>
<reference evidence="1 2" key="1">
    <citation type="submission" date="2020-11" db="EMBL/GenBank/DDBJ databases">
        <authorList>
            <person name="Kim M.K."/>
        </authorList>
    </citation>
    <scope>NUCLEOTIDE SEQUENCE [LARGE SCALE GENOMIC DNA]</scope>
    <source>
        <strain evidence="1 2">BT439</strain>
    </source>
</reference>
<organism evidence="1 2">
    <name type="scientific">Hymenobacter properus</name>
    <dbReference type="NCBI Taxonomy" id="2791026"/>
    <lineage>
        <taxon>Bacteria</taxon>
        <taxon>Pseudomonadati</taxon>
        <taxon>Bacteroidota</taxon>
        <taxon>Cytophagia</taxon>
        <taxon>Cytophagales</taxon>
        <taxon>Hymenobacteraceae</taxon>
        <taxon>Hymenobacter</taxon>
    </lineage>
</organism>
<name>A0A931BJM9_9BACT</name>
<proteinExistence type="predicted"/>
<dbReference type="EMBL" id="JADQDP010000004">
    <property type="protein sequence ID" value="MBF9143498.1"/>
    <property type="molecule type" value="Genomic_DNA"/>
</dbReference>
<protein>
    <submittedName>
        <fullName evidence="1">Uncharacterized protein</fullName>
    </submittedName>
</protein>
<sequence length="90" mass="9680">MLFAVGAGGFGGYYKHNGFSFFGNYPDAPYVRYSLASREGMHAGLLGSLNLEVGLGATQRWRVGGKVMKETGLGGVTSFTSHNLTLARRF</sequence>
<keyword evidence="2" id="KW-1185">Reference proteome</keyword>